<accession>A0A2T6ZWK6</accession>
<protein>
    <submittedName>
        <fullName evidence="1">Uncharacterized protein</fullName>
    </submittedName>
</protein>
<keyword evidence="2" id="KW-1185">Reference proteome</keyword>
<dbReference type="EMBL" id="NESQ01000078">
    <property type="protein sequence ID" value="PUU79881.1"/>
    <property type="molecule type" value="Genomic_DNA"/>
</dbReference>
<sequence length="215" mass="24425">MTAPFVRKKPRLCTSDIITAGRCYGNSQWLAVTRLCVVIDEGCDILRAGMWIIWTIDLKKKTSSSTCSQVLYSTIGQHPQGVRIFREWAGNHPPCLSIPFPLPYWTDTPHSSYSPKTIFPVSHFLSFLFLAFAPPIPNPHHTILHPAFSYLIPPNMFIQPALLLVPSRVRFSLPFPLSPKAQWAVTMHSLPLQVQYPFCDALCQVPKTQRIRLNR</sequence>
<proteinExistence type="predicted"/>
<comment type="caution">
    <text evidence="1">The sequence shown here is derived from an EMBL/GenBank/DDBJ whole genome shotgun (WGS) entry which is preliminary data.</text>
</comment>
<reference evidence="1 2" key="1">
    <citation type="submission" date="2017-04" db="EMBL/GenBank/DDBJ databases">
        <title>Draft genome sequence of Tuber borchii Vittad., a whitish edible truffle.</title>
        <authorList>
            <consortium name="DOE Joint Genome Institute"/>
            <person name="Murat C."/>
            <person name="Kuo A."/>
            <person name="Barry K.W."/>
            <person name="Clum A."/>
            <person name="Dockter R.B."/>
            <person name="Fauchery L."/>
            <person name="Iotti M."/>
            <person name="Kohler A."/>
            <person name="Labutti K."/>
            <person name="Lindquist E.A."/>
            <person name="Lipzen A."/>
            <person name="Ohm R.A."/>
            <person name="Wang M."/>
            <person name="Grigoriev I.V."/>
            <person name="Zambonelli A."/>
            <person name="Martin F.M."/>
        </authorList>
    </citation>
    <scope>NUCLEOTIDE SEQUENCE [LARGE SCALE GENOMIC DNA]</scope>
    <source>
        <strain evidence="1 2">Tbo3840</strain>
    </source>
</reference>
<dbReference type="AlphaFoldDB" id="A0A2T6ZWK6"/>
<evidence type="ECO:0000313" key="2">
    <source>
        <dbReference type="Proteomes" id="UP000244722"/>
    </source>
</evidence>
<gene>
    <name evidence="1" type="ORF">B9Z19DRAFT_776285</name>
</gene>
<organism evidence="1 2">
    <name type="scientific">Tuber borchii</name>
    <name type="common">White truffle</name>
    <dbReference type="NCBI Taxonomy" id="42251"/>
    <lineage>
        <taxon>Eukaryota</taxon>
        <taxon>Fungi</taxon>
        <taxon>Dikarya</taxon>
        <taxon>Ascomycota</taxon>
        <taxon>Pezizomycotina</taxon>
        <taxon>Pezizomycetes</taxon>
        <taxon>Pezizales</taxon>
        <taxon>Tuberaceae</taxon>
        <taxon>Tuber</taxon>
    </lineage>
</organism>
<name>A0A2T6ZWK6_TUBBO</name>
<evidence type="ECO:0000313" key="1">
    <source>
        <dbReference type="EMBL" id="PUU79881.1"/>
    </source>
</evidence>
<dbReference type="Proteomes" id="UP000244722">
    <property type="component" value="Unassembled WGS sequence"/>
</dbReference>